<protein>
    <submittedName>
        <fullName evidence="2">Uncharacterized protein</fullName>
    </submittedName>
</protein>
<dbReference type="AlphaFoldDB" id="A0A9E7IXB6"/>
<keyword evidence="3" id="KW-1185">Reference proteome</keyword>
<feature type="transmembrane region" description="Helical" evidence="1">
    <location>
        <begin position="72"/>
        <end position="93"/>
    </location>
</feature>
<dbReference type="Proteomes" id="UP000831151">
    <property type="component" value="Chromosome"/>
</dbReference>
<dbReference type="EMBL" id="CP096649">
    <property type="protein sequence ID" value="UQK59276.1"/>
    <property type="molecule type" value="Genomic_DNA"/>
</dbReference>
<feature type="transmembrane region" description="Helical" evidence="1">
    <location>
        <begin position="16"/>
        <end position="35"/>
    </location>
</feature>
<dbReference type="KEGG" id="fms:M1R53_00990"/>
<feature type="transmembrane region" description="Helical" evidence="1">
    <location>
        <begin position="47"/>
        <end position="66"/>
    </location>
</feature>
<dbReference type="RefSeq" id="WP_249242773.1">
    <property type="nucleotide sequence ID" value="NZ_CP096649.1"/>
</dbReference>
<gene>
    <name evidence="2" type="ORF">M1R53_00990</name>
</gene>
<reference evidence="2" key="1">
    <citation type="submission" date="2022-04" db="EMBL/GenBank/DDBJ databases">
        <title>Complete genome sequences of Ezakiella coagulans and Fenollaria massiliensis.</title>
        <authorList>
            <person name="France M.T."/>
            <person name="Clifford J."/>
            <person name="Narina S."/>
            <person name="Rutt L."/>
            <person name="Ravel J."/>
        </authorList>
    </citation>
    <scope>NUCLEOTIDE SEQUENCE</scope>
    <source>
        <strain evidence="2">C0061C2</strain>
    </source>
</reference>
<keyword evidence="1" id="KW-0812">Transmembrane</keyword>
<evidence type="ECO:0000313" key="3">
    <source>
        <dbReference type="Proteomes" id="UP000831151"/>
    </source>
</evidence>
<name>A0A9E7IXB6_9FIRM</name>
<organism evidence="2 3">
    <name type="scientific">Fenollaria massiliensis</name>
    <dbReference type="NCBI Taxonomy" id="938288"/>
    <lineage>
        <taxon>Bacteria</taxon>
        <taxon>Bacillati</taxon>
        <taxon>Bacillota</taxon>
        <taxon>Clostridia</taxon>
        <taxon>Eubacteriales</taxon>
        <taxon>Fenollaria</taxon>
    </lineage>
</organism>
<proteinExistence type="predicted"/>
<accession>A0A9E7IXB6</accession>
<keyword evidence="1" id="KW-0472">Membrane</keyword>
<evidence type="ECO:0000256" key="1">
    <source>
        <dbReference type="SAM" id="Phobius"/>
    </source>
</evidence>
<keyword evidence="1" id="KW-1133">Transmembrane helix</keyword>
<evidence type="ECO:0000313" key="2">
    <source>
        <dbReference type="EMBL" id="UQK59276.1"/>
    </source>
</evidence>
<sequence>MTDLNKTKLKSKVTRIYNYTVLGIYALVLLAYIVFKLMGADEKTGSIILNAVLLSLLFALVGLIFIPKNTLTWINIILPVVINAPYFLCLIAVTHGLDWIGVASYYFERVISSPINLIKAFF</sequence>